<name>A0A4R6YEW6_9GAMM</name>
<gene>
    <name evidence="1" type="ORF">DFR29_1446</name>
</gene>
<keyword evidence="2" id="KW-1185">Reference proteome</keyword>
<dbReference type="Proteomes" id="UP000295293">
    <property type="component" value="Unassembled WGS sequence"/>
</dbReference>
<dbReference type="AlphaFoldDB" id="A0A4R6YEW6"/>
<dbReference type="OrthoDB" id="6829668at2"/>
<protein>
    <submittedName>
        <fullName evidence="1">Uncharacterized protein</fullName>
    </submittedName>
</protein>
<dbReference type="RefSeq" id="WP_133822059.1">
    <property type="nucleotide sequence ID" value="NZ_SNZH01000044.1"/>
</dbReference>
<dbReference type="SUPFAM" id="SSF50969">
    <property type="entry name" value="YVTN repeat-like/Quinoprotein amine dehydrogenase"/>
    <property type="match status" value="1"/>
</dbReference>
<sequence>MIIDKENWKRFVSGFGVVGGLIGFGNSRYCFILEEKERNVHRDPPPKTRLLFARMERPMERRFYAVDFSQLEFPRFASATTAGVDEFIVCDMDGVTVVYNDVVAEIGAEQPGIVTTWSDEKHNAPVKRLKRVNGKLYAICLDRRVLLRQGSNRWVEVAGLARPAERADKRVSNLGFGFADMDAFAPGDTYAVGGRGEVWHYNGKEWRRCDFPSDDPLKTVCCAGDGKVYITGNHGSLWVGGGDTWKRLAAAEYTVSFNDTAWFADRLWLSNDYALYTLEKDAIQPAAVPDFVQLSTRRLDLSADRSLLLSAGKHGASQFDGKQWQLLFSATELG</sequence>
<evidence type="ECO:0000313" key="1">
    <source>
        <dbReference type="EMBL" id="TDR34750.1"/>
    </source>
</evidence>
<evidence type="ECO:0000313" key="2">
    <source>
        <dbReference type="Proteomes" id="UP000295293"/>
    </source>
</evidence>
<organism evidence="1 2">
    <name type="scientific">Tahibacter aquaticus</name>
    <dbReference type="NCBI Taxonomy" id="520092"/>
    <lineage>
        <taxon>Bacteria</taxon>
        <taxon>Pseudomonadati</taxon>
        <taxon>Pseudomonadota</taxon>
        <taxon>Gammaproteobacteria</taxon>
        <taxon>Lysobacterales</taxon>
        <taxon>Rhodanobacteraceae</taxon>
        <taxon>Tahibacter</taxon>
    </lineage>
</organism>
<dbReference type="InterPro" id="IPR011044">
    <property type="entry name" value="Quino_amine_DH_bsu"/>
</dbReference>
<proteinExistence type="predicted"/>
<dbReference type="EMBL" id="SNZH01000044">
    <property type="protein sequence ID" value="TDR34750.1"/>
    <property type="molecule type" value="Genomic_DNA"/>
</dbReference>
<reference evidence="1 2" key="1">
    <citation type="submission" date="2019-03" db="EMBL/GenBank/DDBJ databases">
        <title>Genomic Encyclopedia of Type Strains, Phase IV (KMG-IV): sequencing the most valuable type-strain genomes for metagenomic binning, comparative biology and taxonomic classification.</title>
        <authorList>
            <person name="Goeker M."/>
        </authorList>
    </citation>
    <scope>NUCLEOTIDE SEQUENCE [LARGE SCALE GENOMIC DNA]</scope>
    <source>
        <strain evidence="1 2">DSM 21667</strain>
    </source>
</reference>
<comment type="caution">
    <text evidence="1">The sequence shown here is derived from an EMBL/GenBank/DDBJ whole genome shotgun (WGS) entry which is preliminary data.</text>
</comment>
<accession>A0A4R6YEW6</accession>